<reference evidence="1" key="2">
    <citation type="submission" date="2014-03" db="EMBL/GenBank/DDBJ databases">
        <authorList>
            <person name="Genoscope - CEA"/>
        </authorList>
    </citation>
    <scope>NUCLEOTIDE SEQUENCE</scope>
</reference>
<gene>
    <name evidence="1" type="ORF">GSONMT00016596001</name>
</gene>
<dbReference type="AlphaFoldDB" id="A0A060YF51"/>
<organism evidence="1 2">
    <name type="scientific">Oncorhynchus mykiss</name>
    <name type="common">Rainbow trout</name>
    <name type="synonym">Salmo gairdneri</name>
    <dbReference type="NCBI Taxonomy" id="8022"/>
    <lineage>
        <taxon>Eukaryota</taxon>
        <taxon>Metazoa</taxon>
        <taxon>Chordata</taxon>
        <taxon>Craniata</taxon>
        <taxon>Vertebrata</taxon>
        <taxon>Euteleostomi</taxon>
        <taxon>Actinopterygii</taxon>
        <taxon>Neopterygii</taxon>
        <taxon>Teleostei</taxon>
        <taxon>Protacanthopterygii</taxon>
        <taxon>Salmoniformes</taxon>
        <taxon>Salmonidae</taxon>
        <taxon>Salmoninae</taxon>
        <taxon>Oncorhynchus</taxon>
    </lineage>
</organism>
<dbReference type="EMBL" id="FR908109">
    <property type="protein sequence ID" value="CDQ87720.1"/>
    <property type="molecule type" value="Genomic_DNA"/>
</dbReference>
<evidence type="ECO:0000313" key="1">
    <source>
        <dbReference type="EMBL" id="CDQ87720.1"/>
    </source>
</evidence>
<dbReference type="PaxDb" id="8022-A0A060YF51"/>
<protein>
    <submittedName>
        <fullName evidence="1">Uncharacterized protein</fullName>
    </submittedName>
</protein>
<dbReference type="Proteomes" id="UP000193380">
    <property type="component" value="Unassembled WGS sequence"/>
</dbReference>
<dbReference type="STRING" id="8022.A0A060YF51"/>
<evidence type="ECO:0000313" key="2">
    <source>
        <dbReference type="Proteomes" id="UP000193380"/>
    </source>
</evidence>
<name>A0A060YF51_ONCMY</name>
<proteinExistence type="predicted"/>
<accession>A0A060YF51</accession>
<sequence length="106" mass="12085">MYKQSENRFFKCGEKTSPISVILVTSGSRGNKLLFRYPFQQVSDCTSSLTTKQRSPYALNTTGDVLEDPDGDSRYWSSYYVTYIMFPCLGLYHDVEINNIPLNGDC</sequence>
<reference evidence="1" key="1">
    <citation type="journal article" date="2014" name="Nat. Commun.">
        <title>The rainbow trout genome provides novel insights into evolution after whole-genome duplication in vertebrates.</title>
        <authorList>
            <person name="Berthelot C."/>
            <person name="Brunet F."/>
            <person name="Chalopin D."/>
            <person name="Juanchich A."/>
            <person name="Bernard M."/>
            <person name="Noel B."/>
            <person name="Bento P."/>
            <person name="Da Silva C."/>
            <person name="Labadie K."/>
            <person name="Alberti A."/>
            <person name="Aury J.M."/>
            <person name="Louis A."/>
            <person name="Dehais P."/>
            <person name="Bardou P."/>
            <person name="Montfort J."/>
            <person name="Klopp C."/>
            <person name="Cabau C."/>
            <person name="Gaspin C."/>
            <person name="Thorgaard G.H."/>
            <person name="Boussaha M."/>
            <person name="Quillet E."/>
            <person name="Guyomard R."/>
            <person name="Galiana D."/>
            <person name="Bobe J."/>
            <person name="Volff J.N."/>
            <person name="Genet C."/>
            <person name="Wincker P."/>
            <person name="Jaillon O."/>
            <person name="Roest Crollius H."/>
            <person name="Guiguen Y."/>
        </authorList>
    </citation>
    <scope>NUCLEOTIDE SEQUENCE [LARGE SCALE GENOMIC DNA]</scope>
</reference>